<feature type="transmembrane region" description="Helical" evidence="2">
    <location>
        <begin position="193"/>
        <end position="212"/>
    </location>
</feature>
<dbReference type="Proteomes" id="UP001218218">
    <property type="component" value="Unassembled WGS sequence"/>
</dbReference>
<proteinExistence type="predicted"/>
<dbReference type="EMBL" id="JARIHO010000101">
    <property type="protein sequence ID" value="KAJ7304594.1"/>
    <property type="molecule type" value="Genomic_DNA"/>
</dbReference>
<gene>
    <name evidence="3" type="ORF">DFH08DRAFT_976776</name>
</gene>
<protein>
    <recommendedName>
        <fullName evidence="5">Transmembrane protein</fullName>
    </recommendedName>
</protein>
<evidence type="ECO:0000313" key="3">
    <source>
        <dbReference type="EMBL" id="KAJ7304594.1"/>
    </source>
</evidence>
<keyword evidence="4" id="KW-1185">Reference proteome</keyword>
<accession>A0AAD6Z2I3</accession>
<evidence type="ECO:0000256" key="2">
    <source>
        <dbReference type="SAM" id="Phobius"/>
    </source>
</evidence>
<feature type="transmembrane region" description="Helical" evidence="2">
    <location>
        <begin position="252"/>
        <end position="271"/>
    </location>
</feature>
<comment type="caution">
    <text evidence="3">The sequence shown here is derived from an EMBL/GenBank/DDBJ whole genome shotgun (WGS) entry which is preliminary data.</text>
</comment>
<reference evidence="3" key="1">
    <citation type="submission" date="2023-03" db="EMBL/GenBank/DDBJ databases">
        <title>Massive genome expansion in bonnet fungi (Mycena s.s.) driven by repeated elements and novel gene families across ecological guilds.</title>
        <authorList>
            <consortium name="Lawrence Berkeley National Laboratory"/>
            <person name="Harder C.B."/>
            <person name="Miyauchi S."/>
            <person name="Viragh M."/>
            <person name="Kuo A."/>
            <person name="Thoen E."/>
            <person name="Andreopoulos B."/>
            <person name="Lu D."/>
            <person name="Skrede I."/>
            <person name="Drula E."/>
            <person name="Henrissat B."/>
            <person name="Morin E."/>
            <person name="Kohler A."/>
            <person name="Barry K."/>
            <person name="LaButti K."/>
            <person name="Morin E."/>
            <person name="Salamov A."/>
            <person name="Lipzen A."/>
            <person name="Mereny Z."/>
            <person name="Hegedus B."/>
            <person name="Baldrian P."/>
            <person name="Stursova M."/>
            <person name="Weitz H."/>
            <person name="Taylor A."/>
            <person name="Grigoriev I.V."/>
            <person name="Nagy L.G."/>
            <person name="Martin F."/>
            <person name="Kauserud H."/>
        </authorList>
    </citation>
    <scope>NUCLEOTIDE SEQUENCE</scope>
    <source>
        <strain evidence="3">CBHHK002</strain>
    </source>
</reference>
<dbReference type="PANTHER" id="PTHR35043:SF7">
    <property type="entry name" value="TRANSCRIPTION FACTOR DOMAIN-CONTAINING PROTEIN"/>
    <property type="match status" value="1"/>
</dbReference>
<dbReference type="AlphaFoldDB" id="A0AAD6Z2I3"/>
<evidence type="ECO:0000313" key="4">
    <source>
        <dbReference type="Proteomes" id="UP001218218"/>
    </source>
</evidence>
<feature type="transmembrane region" description="Helical" evidence="2">
    <location>
        <begin position="77"/>
        <end position="94"/>
    </location>
</feature>
<keyword evidence="2" id="KW-0812">Transmembrane</keyword>
<feature type="region of interest" description="Disordered" evidence="1">
    <location>
        <begin position="307"/>
        <end position="355"/>
    </location>
</feature>
<feature type="compositionally biased region" description="Basic and acidic residues" evidence="1">
    <location>
        <begin position="327"/>
        <end position="344"/>
    </location>
</feature>
<evidence type="ECO:0008006" key="5">
    <source>
        <dbReference type="Google" id="ProtNLM"/>
    </source>
</evidence>
<sequence>MGGFVSRSGHRPIVTKKQIRDLPEYLTEICSVDAEDIQDKSKGDALSKGVAMIQGLWFTIQCLARFQQHLPVTNLEVATLAFAVVNVFIWFLWWNKPLDVQRPICDEESTPPPFLSVHRPEFGVHLPPLIMPSLIAGSEKQLERDDMPRRGGLSDVVGALIGLYDDFKPTTRVSVPSFWSSDLAGQKKVGHSFLIECFVGTLFGAVHCAVWNADFPSTDEMWMWRSSALFVSAIPVAFALATMAVTRHDMDSVVGVASSIVVFVLPIPIYIVARLFLIVVALISFRALPPAALTGLRLPIASSSISQQRTLPLRPRRGRPSRGVGIRKRDPPAGDGHGSEDGTREQSMQKARAGAPLLQGRAWGTEGDGQTGCRNARAVEQDDGATSAGYDTSSCQAQGCGGTRCIEPRRGLGAGRVLTPRAAVRSASVLVTLEPAPTSAPCAQLGPAAPVETADFHAEGYSQSGLSSSFGHPSFRLPATNTGPTLAHGFIKSAAGASDSILSASTSAPSPTK</sequence>
<evidence type="ECO:0000256" key="1">
    <source>
        <dbReference type="SAM" id="MobiDB-lite"/>
    </source>
</evidence>
<organism evidence="3 4">
    <name type="scientific">Mycena albidolilacea</name>
    <dbReference type="NCBI Taxonomy" id="1033008"/>
    <lineage>
        <taxon>Eukaryota</taxon>
        <taxon>Fungi</taxon>
        <taxon>Dikarya</taxon>
        <taxon>Basidiomycota</taxon>
        <taxon>Agaricomycotina</taxon>
        <taxon>Agaricomycetes</taxon>
        <taxon>Agaricomycetidae</taxon>
        <taxon>Agaricales</taxon>
        <taxon>Marasmiineae</taxon>
        <taxon>Mycenaceae</taxon>
        <taxon>Mycena</taxon>
    </lineage>
</organism>
<name>A0AAD6Z2I3_9AGAR</name>
<feature type="transmembrane region" description="Helical" evidence="2">
    <location>
        <begin position="224"/>
        <end position="245"/>
    </location>
</feature>
<keyword evidence="2" id="KW-0472">Membrane</keyword>
<dbReference type="PANTHER" id="PTHR35043">
    <property type="entry name" value="TRANSCRIPTION FACTOR DOMAIN-CONTAINING PROTEIN"/>
    <property type="match status" value="1"/>
</dbReference>
<keyword evidence="2" id="KW-1133">Transmembrane helix</keyword>